<evidence type="ECO:0000256" key="2">
    <source>
        <dbReference type="ARBA" id="ARBA00023128"/>
    </source>
</evidence>
<comment type="subcellular location">
    <subcellularLocation>
        <location evidence="1">Mitochondrion</location>
    </subcellularLocation>
</comment>
<gene>
    <name evidence="5 6" type="primary">LOC103503854</name>
</gene>
<proteinExistence type="predicted"/>
<name>A0A1S3CRB8_CUCME</name>
<dbReference type="KEGG" id="cmo:103503854"/>
<dbReference type="RefSeq" id="XP_008466455.2">
    <property type="nucleotide sequence ID" value="XM_008468233.3"/>
</dbReference>
<sequence length="81" mass="9884">MVFSHDLREFILRARVLKLYRQGLRTARKAPVDGRDELRHMMREEMEKNRKCNDRQKIRFLLSEGIERLKQLDEMLDMQGH</sequence>
<dbReference type="RefSeq" id="XP_008466456.2">
    <property type="nucleotide sequence ID" value="XM_008468234.3"/>
</dbReference>
<dbReference type="PANTHER" id="PTHR13675">
    <property type="entry name" value="LYR MOTIF-CONTAINING PROTEIN 2"/>
    <property type="match status" value="1"/>
</dbReference>
<keyword evidence="4" id="KW-1185">Reference proteome</keyword>
<evidence type="ECO:0000313" key="5">
    <source>
        <dbReference type="RefSeq" id="XP_008466455.2"/>
    </source>
</evidence>
<feature type="domain" description="Complex 1 LYR protein" evidence="3">
    <location>
        <begin position="15"/>
        <end position="71"/>
    </location>
</feature>
<evidence type="ECO:0000256" key="1">
    <source>
        <dbReference type="ARBA" id="ARBA00004173"/>
    </source>
</evidence>
<dbReference type="InterPro" id="IPR008011">
    <property type="entry name" value="Complex1_LYR_dom"/>
</dbReference>
<dbReference type="Pfam" id="PF05347">
    <property type="entry name" value="Complex1_LYR"/>
    <property type="match status" value="1"/>
</dbReference>
<accession>A0A1S3CRB8</accession>
<dbReference type="Gramene" id="MELO3C003728.2.1">
    <property type="protein sequence ID" value="MELO3C003728.2.1"/>
    <property type="gene ID" value="MELO3C003728.2"/>
</dbReference>
<organism evidence="4 5">
    <name type="scientific">Cucumis melo</name>
    <name type="common">Muskmelon</name>
    <dbReference type="NCBI Taxonomy" id="3656"/>
    <lineage>
        <taxon>Eukaryota</taxon>
        <taxon>Viridiplantae</taxon>
        <taxon>Streptophyta</taxon>
        <taxon>Embryophyta</taxon>
        <taxon>Tracheophyta</taxon>
        <taxon>Spermatophyta</taxon>
        <taxon>Magnoliopsida</taxon>
        <taxon>eudicotyledons</taxon>
        <taxon>Gunneridae</taxon>
        <taxon>Pentapetalae</taxon>
        <taxon>rosids</taxon>
        <taxon>fabids</taxon>
        <taxon>Cucurbitales</taxon>
        <taxon>Cucurbitaceae</taxon>
        <taxon>Benincaseae</taxon>
        <taxon>Cucumis</taxon>
    </lineage>
</organism>
<reference evidence="5 6" key="1">
    <citation type="submission" date="2025-05" db="UniProtKB">
        <authorList>
            <consortium name="RefSeq"/>
        </authorList>
    </citation>
    <scope>IDENTIFICATION</scope>
    <source>
        <tissue evidence="5 6">Stem</tissue>
    </source>
</reference>
<protein>
    <submittedName>
        <fullName evidence="5 6">Uncharacterized protein LOC103503854</fullName>
    </submittedName>
</protein>
<dbReference type="Proteomes" id="UP001652600">
    <property type="component" value="Chromosome 4"/>
</dbReference>
<dbReference type="GO" id="GO:0005739">
    <property type="term" value="C:mitochondrion"/>
    <property type="evidence" value="ECO:0007669"/>
    <property type="project" value="UniProtKB-SubCell"/>
</dbReference>
<evidence type="ECO:0000313" key="6">
    <source>
        <dbReference type="RefSeq" id="XP_008466456.2"/>
    </source>
</evidence>
<dbReference type="PANTHER" id="PTHR13675:SF0">
    <property type="entry name" value="LYR MOTIF-CONTAINING PROTEIN 2"/>
    <property type="match status" value="1"/>
</dbReference>
<dbReference type="AlphaFoldDB" id="A0A1S3CRB8"/>
<dbReference type="GeneID" id="103503854"/>
<evidence type="ECO:0000313" key="4">
    <source>
        <dbReference type="Proteomes" id="UP001652600"/>
    </source>
</evidence>
<evidence type="ECO:0000259" key="3">
    <source>
        <dbReference type="Pfam" id="PF05347"/>
    </source>
</evidence>
<keyword evidence="2" id="KW-0496">Mitochondrion</keyword>
<dbReference type="eggNOG" id="ENOG502S5CQ">
    <property type="taxonomic scope" value="Eukaryota"/>
</dbReference>